<protein>
    <submittedName>
        <fullName evidence="1">Uncharacterized protein</fullName>
    </submittedName>
</protein>
<comment type="caution">
    <text evidence="1">The sequence shown here is derived from an EMBL/GenBank/DDBJ whole genome shotgun (WGS) entry which is preliminary data.</text>
</comment>
<evidence type="ECO:0000313" key="2">
    <source>
        <dbReference type="Proteomes" id="UP001066276"/>
    </source>
</evidence>
<organism evidence="1 2">
    <name type="scientific">Pleurodeles waltl</name>
    <name type="common">Iberian ribbed newt</name>
    <dbReference type="NCBI Taxonomy" id="8319"/>
    <lineage>
        <taxon>Eukaryota</taxon>
        <taxon>Metazoa</taxon>
        <taxon>Chordata</taxon>
        <taxon>Craniata</taxon>
        <taxon>Vertebrata</taxon>
        <taxon>Euteleostomi</taxon>
        <taxon>Amphibia</taxon>
        <taxon>Batrachia</taxon>
        <taxon>Caudata</taxon>
        <taxon>Salamandroidea</taxon>
        <taxon>Salamandridae</taxon>
        <taxon>Pleurodelinae</taxon>
        <taxon>Pleurodeles</taxon>
    </lineage>
</organism>
<accession>A0AAV7KQM4</accession>
<evidence type="ECO:0000313" key="1">
    <source>
        <dbReference type="EMBL" id="KAJ1081390.1"/>
    </source>
</evidence>
<keyword evidence="2" id="KW-1185">Reference proteome</keyword>
<name>A0AAV7KQM4_PLEWA</name>
<proteinExistence type="predicted"/>
<dbReference type="Proteomes" id="UP001066276">
    <property type="component" value="Chromosome 12"/>
</dbReference>
<sequence>MCGPMTRVGIAPRCTVEVWKAVGVGHWNRAALELRRTRRGTERIPLQGMVAAQARVPARGERRLEQR</sequence>
<reference evidence="1" key="1">
    <citation type="journal article" date="2022" name="bioRxiv">
        <title>Sequencing and chromosome-scale assembly of the giantPleurodeles waltlgenome.</title>
        <authorList>
            <person name="Brown T."/>
            <person name="Elewa A."/>
            <person name="Iarovenko S."/>
            <person name="Subramanian E."/>
            <person name="Araus A.J."/>
            <person name="Petzold A."/>
            <person name="Susuki M."/>
            <person name="Suzuki K.-i.T."/>
            <person name="Hayashi T."/>
            <person name="Toyoda A."/>
            <person name="Oliveira C."/>
            <person name="Osipova E."/>
            <person name="Leigh N.D."/>
            <person name="Simon A."/>
            <person name="Yun M.H."/>
        </authorList>
    </citation>
    <scope>NUCLEOTIDE SEQUENCE</scope>
    <source>
        <strain evidence="1">20211129_DDA</strain>
        <tissue evidence="1">Liver</tissue>
    </source>
</reference>
<gene>
    <name evidence="1" type="ORF">NDU88_001572</name>
</gene>
<dbReference type="AlphaFoldDB" id="A0AAV7KQM4"/>
<dbReference type="EMBL" id="JANPWB010000016">
    <property type="protein sequence ID" value="KAJ1081390.1"/>
    <property type="molecule type" value="Genomic_DNA"/>
</dbReference>